<evidence type="ECO:0000256" key="1">
    <source>
        <dbReference type="SAM" id="Phobius"/>
    </source>
</evidence>
<proteinExistence type="predicted"/>
<accession>A0A2S5GAM6</accession>
<feature type="transmembrane region" description="Helical" evidence="1">
    <location>
        <begin position="135"/>
        <end position="153"/>
    </location>
</feature>
<evidence type="ECO:0000313" key="3">
    <source>
        <dbReference type="Proteomes" id="UP000239047"/>
    </source>
</evidence>
<organism evidence="2 3">
    <name type="scientific">Jeotgalibacillus proteolyticus</name>
    <dbReference type="NCBI Taxonomy" id="2082395"/>
    <lineage>
        <taxon>Bacteria</taxon>
        <taxon>Bacillati</taxon>
        <taxon>Bacillota</taxon>
        <taxon>Bacilli</taxon>
        <taxon>Bacillales</taxon>
        <taxon>Caryophanaceae</taxon>
        <taxon>Jeotgalibacillus</taxon>
    </lineage>
</organism>
<name>A0A2S5GAM6_9BACL</name>
<dbReference type="Proteomes" id="UP000239047">
    <property type="component" value="Unassembled WGS sequence"/>
</dbReference>
<keyword evidence="3" id="KW-1185">Reference proteome</keyword>
<feature type="transmembrane region" description="Helical" evidence="1">
    <location>
        <begin position="221"/>
        <end position="244"/>
    </location>
</feature>
<gene>
    <name evidence="2" type="ORF">C4B60_10565</name>
</gene>
<dbReference type="AlphaFoldDB" id="A0A2S5GAM6"/>
<reference evidence="2 3" key="1">
    <citation type="submission" date="2018-02" db="EMBL/GenBank/DDBJ databases">
        <title>Jeotgalibacillus proteolyticum sp. nov. a protease producing bacterium isolated from ocean sediments of Laizhou Bay.</title>
        <authorList>
            <person name="Li Y."/>
        </authorList>
    </citation>
    <scope>NUCLEOTIDE SEQUENCE [LARGE SCALE GENOMIC DNA]</scope>
    <source>
        <strain evidence="2 3">22-7</strain>
    </source>
</reference>
<protein>
    <submittedName>
        <fullName evidence="2">Uncharacterized protein</fullName>
    </submittedName>
</protein>
<comment type="caution">
    <text evidence="2">The sequence shown here is derived from an EMBL/GenBank/DDBJ whole genome shotgun (WGS) entry which is preliminary data.</text>
</comment>
<evidence type="ECO:0000313" key="2">
    <source>
        <dbReference type="EMBL" id="PPA70030.1"/>
    </source>
</evidence>
<feature type="transmembrane region" description="Helical" evidence="1">
    <location>
        <begin position="197"/>
        <end position="215"/>
    </location>
</feature>
<feature type="transmembrane region" description="Helical" evidence="1">
    <location>
        <begin position="345"/>
        <end position="364"/>
    </location>
</feature>
<keyword evidence="1" id="KW-1133">Transmembrane helix</keyword>
<feature type="transmembrane region" description="Helical" evidence="1">
    <location>
        <begin position="12"/>
        <end position="31"/>
    </location>
</feature>
<sequence length="420" mass="47211">MLYYTPSGRVWFFYFLMAYIFINLIGTLALNQAGILGNAQTPYIRGLFVASIAFGTVYIAGPLYLFNHKIKFYSEDIKFTSTIGIVIFYSLLIGFINSNSYTYILSDLAYLIVGLAIFLLTRFGNIHFDINKNNLIKVSLLTAIAILILEFAFGWPSVSLIIFYFALFLYGSYLGYKKFIFINLIPIILIAINSNRATLMTLGIMIIILVFIMIFKKKFGLLAIFMYSSVLLLILAILTFNSLLNHFAYEILSSPLGMRIYSMMEIFNPNVGGIDFSRDITISQRLYEVTAVTHTLGSNVFYWLFGYGLGGTLDMSGTLDTSVANSALLGAESVHNIHLLHGAMLFRYGLIGLLILIIFFFKLLKISIKTVDSTTMIMSLAAIAIIIYSIPASSFFVTEPLIWFCAAIIITRKRILKPTH</sequence>
<feature type="transmembrane region" description="Helical" evidence="1">
    <location>
        <begin position="371"/>
        <end position="388"/>
    </location>
</feature>
<feature type="transmembrane region" description="Helical" evidence="1">
    <location>
        <begin position="102"/>
        <end position="123"/>
    </location>
</feature>
<feature type="transmembrane region" description="Helical" evidence="1">
    <location>
        <begin position="159"/>
        <end position="176"/>
    </location>
</feature>
<keyword evidence="1" id="KW-0472">Membrane</keyword>
<keyword evidence="1" id="KW-0812">Transmembrane</keyword>
<feature type="transmembrane region" description="Helical" evidence="1">
    <location>
        <begin position="77"/>
        <end position="96"/>
    </location>
</feature>
<feature type="transmembrane region" description="Helical" evidence="1">
    <location>
        <begin position="43"/>
        <end position="65"/>
    </location>
</feature>
<dbReference type="EMBL" id="PREZ01000004">
    <property type="protein sequence ID" value="PPA70030.1"/>
    <property type="molecule type" value="Genomic_DNA"/>
</dbReference>